<evidence type="ECO:0000313" key="2">
    <source>
        <dbReference type="Proteomes" id="UP000217289"/>
    </source>
</evidence>
<dbReference type="KEGG" id="mbd:MEBOL_005218"/>
<keyword evidence="2" id="KW-1185">Reference proteome</keyword>
<accession>A0A250IIV3</accession>
<name>A0A250IIV3_9BACT</name>
<dbReference type="EMBL" id="CP022163">
    <property type="protein sequence ID" value="ATB31749.1"/>
    <property type="molecule type" value="Genomic_DNA"/>
</dbReference>
<dbReference type="AlphaFoldDB" id="A0A250IIV3"/>
<gene>
    <name evidence="1" type="ORF">MEBOL_005218</name>
</gene>
<dbReference type="Proteomes" id="UP000217289">
    <property type="component" value="Chromosome"/>
</dbReference>
<proteinExistence type="predicted"/>
<dbReference type="RefSeq" id="WP_245918872.1">
    <property type="nucleotide sequence ID" value="NZ_CP022163.1"/>
</dbReference>
<evidence type="ECO:0000313" key="1">
    <source>
        <dbReference type="EMBL" id="ATB31749.1"/>
    </source>
</evidence>
<organism evidence="1 2">
    <name type="scientific">Melittangium boletus DSM 14713</name>
    <dbReference type="NCBI Taxonomy" id="1294270"/>
    <lineage>
        <taxon>Bacteria</taxon>
        <taxon>Pseudomonadati</taxon>
        <taxon>Myxococcota</taxon>
        <taxon>Myxococcia</taxon>
        <taxon>Myxococcales</taxon>
        <taxon>Cystobacterineae</taxon>
        <taxon>Archangiaceae</taxon>
        <taxon>Melittangium</taxon>
    </lineage>
</organism>
<reference evidence="1 2" key="1">
    <citation type="submission" date="2017-06" db="EMBL/GenBank/DDBJ databases">
        <authorList>
            <person name="Kim H.J."/>
            <person name="Triplett B.A."/>
        </authorList>
    </citation>
    <scope>NUCLEOTIDE SEQUENCE [LARGE SCALE GENOMIC DNA]</scope>
    <source>
        <strain evidence="1 2">DSM 14713</strain>
    </source>
</reference>
<protein>
    <submittedName>
        <fullName evidence="1">Uncharacterized protein</fullName>
    </submittedName>
</protein>
<sequence length="142" mass="16438">MTRLLPVLLVSLLCGACSHSQKKKSASELEALKTTVEDFHRRVRWKDYRFATRYVVPERRKDFDKSLKENKDEQDLDVTEYEIEGVEMDESGDRATVTSQFSWTRLPSMSVKRDTVTSEFIFRNGQWLLEKQTGGPFDGALP</sequence>